<dbReference type="STRING" id="1225564.AA309_12365"/>
<dbReference type="OrthoDB" id="7817412at2"/>
<evidence type="ECO:0000313" key="4">
    <source>
        <dbReference type="EMBL" id="KLK92829.1"/>
    </source>
</evidence>
<protein>
    <submittedName>
        <fullName evidence="4">Uncharacterized protein</fullName>
    </submittedName>
</protein>
<dbReference type="Pfam" id="PF13432">
    <property type="entry name" value="TPR_16"/>
    <property type="match status" value="1"/>
</dbReference>
<evidence type="ECO:0000256" key="1">
    <source>
        <dbReference type="ARBA" id="ARBA00022737"/>
    </source>
</evidence>
<sequence>MNSHDNAIRPQSCSTRPTTALLAVLAILFLGGCTSWDKPVFSVETTPGPDLLGAKDIDPSMRERIARAIGWNTDEESLRDELKQEPSNVDAAMRLTKILLAQKRLHEALAVLDNLLAAVPDDLRALNAKGVVLDNEGRHDEAQALYRQALATEPANQMLRNNLNLSLALDSEDDAANVIQQPLWRGSRALARSR</sequence>
<keyword evidence="5" id="KW-1185">Reference proteome</keyword>
<evidence type="ECO:0000256" key="2">
    <source>
        <dbReference type="ARBA" id="ARBA00022803"/>
    </source>
</evidence>
<dbReference type="EMBL" id="LCYG01000031">
    <property type="protein sequence ID" value="KLK92829.1"/>
    <property type="molecule type" value="Genomic_DNA"/>
</dbReference>
<dbReference type="RefSeq" id="WP_047189330.1">
    <property type="nucleotide sequence ID" value="NZ_LCYG01000031.1"/>
</dbReference>
<feature type="repeat" description="TPR" evidence="3">
    <location>
        <begin position="123"/>
        <end position="156"/>
    </location>
</feature>
<organism evidence="4 5">
    <name type="scientific">Microvirga vignae</name>
    <dbReference type="NCBI Taxonomy" id="1225564"/>
    <lineage>
        <taxon>Bacteria</taxon>
        <taxon>Pseudomonadati</taxon>
        <taxon>Pseudomonadota</taxon>
        <taxon>Alphaproteobacteria</taxon>
        <taxon>Hyphomicrobiales</taxon>
        <taxon>Methylobacteriaceae</taxon>
        <taxon>Microvirga</taxon>
    </lineage>
</organism>
<dbReference type="SUPFAM" id="SSF48452">
    <property type="entry name" value="TPR-like"/>
    <property type="match status" value="1"/>
</dbReference>
<dbReference type="PROSITE" id="PS50005">
    <property type="entry name" value="TPR"/>
    <property type="match status" value="1"/>
</dbReference>
<keyword evidence="2 3" id="KW-0802">TPR repeat</keyword>
<dbReference type="InterPro" id="IPR019734">
    <property type="entry name" value="TPR_rpt"/>
</dbReference>
<keyword evidence="1" id="KW-0677">Repeat</keyword>
<dbReference type="AlphaFoldDB" id="A0A0H1RCP7"/>
<name>A0A0H1RCP7_9HYPH</name>
<dbReference type="PANTHER" id="PTHR44943">
    <property type="entry name" value="CELLULOSE SYNTHASE OPERON PROTEIN C"/>
    <property type="match status" value="1"/>
</dbReference>
<dbReference type="InterPro" id="IPR051685">
    <property type="entry name" value="Ycf3/AcsC/BcsC/TPR_MFPF"/>
</dbReference>
<reference evidence="4 5" key="1">
    <citation type="submission" date="2015-05" db="EMBL/GenBank/DDBJ databases">
        <title>Draft genome sequence of Microvirga vignae strain BR3299, a novel nitrogen fixing bacteria isolated from Brazil semi-aired region.</title>
        <authorList>
            <person name="Zilli J.E."/>
            <person name="Passos S.R."/>
            <person name="Leite J."/>
            <person name="Baldani J.I."/>
            <person name="Xavier G.R."/>
            <person name="Rumjaneck N.G."/>
            <person name="Simoes-Araujo J.L."/>
        </authorList>
    </citation>
    <scope>NUCLEOTIDE SEQUENCE [LARGE SCALE GENOMIC DNA]</scope>
    <source>
        <strain evidence="4 5">BR3299</strain>
    </source>
</reference>
<evidence type="ECO:0000256" key="3">
    <source>
        <dbReference type="PROSITE-ProRule" id="PRU00339"/>
    </source>
</evidence>
<dbReference type="InterPro" id="IPR011990">
    <property type="entry name" value="TPR-like_helical_dom_sf"/>
</dbReference>
<dbReference type="PATRIC" id="fig|1225564.3.peg.3286"/>
<evidence type="ECO:0000313" key="5">
    <source>
        <dbReference type="Proteomes" id="UP000035489"/>
    </source>
</evidence>
<gene>
    <name evidence="4" type="ORF">AA309_12365</name>
</gene>
<dbReference type="SMART" id="SM00028">
    <property type="entry name" value="TPR"/>
    <property type="match status" value="2"/>
</dbReference>
<dbReference type="Gene3D" id="1.25.40.10">
    <property type="entry name" value="Tetratricopeptide repeat domain"/>
    <property type="match status" value="1"/>
</dbReference>
<comment type="caution">
    <text evidence="4">The sequence shown here is derived from an EMBL/GenBank/DDBJ whole genome shotgun (WGS) entry which is preliminary data.</text>
</comment>
<accession>A0A0H1RCP7</accession>
<proteinExistence type="predicted"/>
<dbReference type="Proteomes" id="UP000035489">
    <property type="component" value="Unassembled WGS sequence"/>
</dbReference>
<dbReference type="PANTHER" id="PTHR44943:SF8">
    <property type="entry name" value="TPR REPEAT-CONTAINING PROTEIN MJ0263"/>
    <property type="match status" value="1"/>
</dbReference>